<dbReference type="PANTHER" id="PTHR45922">
    <property type="entry name" value="CLEAVAGE AND POLYADENYLATION SPECIFICITY FACTOR SUBUNIT 2"/>
    <property type="match status" value="1"/>
</dbReference>
<reference evidence="7" key="1">
    <citation type="submission" date="2021-03" db="EMBL/GenBank/DDBJ databases">
        <authorList>
            <person name="Tagirdzhanova G."/>
        </authorList>
    </citation>
    <scope>NUCLEOTIDE SEQUENCE</scope>
</reference>
<feature type="region of interest" description="Disordered" evidence="5">
    <location>
        <begin position="509"/>
        <end position="563"/>
    </location>
</feature>
<dbReference type="CDD" id="cd16293">
    <property type="entry name" value="CPSF2-like_MBL-fold"/>
    <property type="match status" value="1"/>
</dbReference>
<comment type="subcellular location">
    <subcellularLocation>
        <location evidence="1 4">Nucleus</location>
    </subcellularLocation>
</comment>
<dbReference type="InterPro" id="IPR022712">
    <property type="entry name" value="Beta_Casp"/>
</dbReference>
<dbReference type="Proteomes" id="UP000664169">
    <property type="component" value="Unassembled WGS sequence"/>
</dbReference>
<feature type="region of interest" description="Disordered" evidence="5">
    <location>
        <begin position="648"/>
        <end position="680"/>
    </location>
</feature>
<dbReference type="EMBL" id="CAJPDQ010000043">
    <property type="protein sequence ID" value="CAF9932263.1"/>
    <property type="molecule type" value="Genomic_DNA"/>
</dbReference>
<feature type="domain" description="Beta-Casp" evidence="6">
    <location>
        <begin position="284"/>
        <end position="443"/>
    </location>
</feature>
<proteinExistence type="inferred from homology"/>
<dbReference type="Pfam" id="PF13299">
    <property type="entry name" value="CPSF100_C"/>
    <property type="match status" value="1"/>
</dbReference>
<dbReference type="GO" id="GO:0005847">
    <property type="term" value="C:mRNA cleavage and polyadenylation specificity factor complex"/>
    <property type="evidence" value="ECO:0007669"/>
    <property type="project" value="InterPro"/>
</dbReference>
<evidence type="ECO:0000259" key="6">
    <source>
        <dbReference type="SMART" id="SM01027"/>
    </source>
</evidence>
<sequence length="946" mass="104517">MFNFTPLLGAQTYSKASQSLLEFENGIKVLVDVGWDNGFDIRQLAALEKHIPSLSIILLTHATPAHIAAFAHCCKHFPLFTQIPIYATTPVISLGRTLLQDIYESTPLAASLIPQGSLTSLDGEIPVSASPDSNILLQPPTAEEIASYFNLINPLRYSQPHQPLPSPFSPPLNGLTITAYNAGHTLGGTIWHIQHGMESVVYAVDWNLTRENVISGASWLDGGGSEVIEQLRKPTALICSSHGITQNPQAISRPKRDESLVDIIRSALNKGGVVLIPSDSSARVLELTWLLENTWRKNQGEEVFRTAQLVFASRTAGSTMDFTRSMIEWMDENVTKAFETDIEKPRQKRTDGRKLTDNSDIPDAPTSGPFTFKHLRLVESSSRVRRLLEKKGPTVIIASDASFDWGFSQLVVKQIADDANNLVLLTSPFEQQDGGVSSPSSALWKIYQKKQNMTIEKGKSQPFEWISSAGHILRITNLSRKPLDAIELVTYQQYLATQRQLQHVQNEGAAKLEDSNDVIEDASSSSSSSDESDNEQQGKSLNFSSRTLQQTRNKAAEDKEAQGVNALLRKPGFYDWDVRGRKGREAVFPFFHKRKRADEYGELIRAEDYLRAEERDEIDGRDMRDTTDEKNTGLGEKRKWGEISKVDGVVKSNGKRPKNRKAITNGSSLQESSSESEGEEEIVVGPSKLVKEVFTVPLNLGIAYLDFSGIHDGRSLTMLIPLIRPRKVILTAGTEHETTMLADECRQRFGTISGGSDGVLTPVNGERVAASMDTNAWTVKLSRGLVKKIQWQEVRGVEVVTVMGRLVTTSEDETRDEQKRKRQRTSQGIEALGSDGLEQNQPPTLDVLPANIAAVTRSATQAVHVGDVRLADLRKILQTSGHTADFRGEGTLVIDNVVAVKKSMDGRIELESSGNNTPSFQRREIESPFDLVKKRIYEGLAVIAGG</sequence>
<dbReference type="InterPro" id="IPR011108">
    <property type="entry name" value="RMMBL"/>
</dbReference>
<dbReference type="OrthoDB" id="64353at2759"/>
<dbReference type="InterPro" id="IPR027075">
    <property type="entry name" value="CPSF2"/>
</dbReference>
<organism evidence="7 8">
    <name type="scientific">Gomphillus americanus</name>
    <dbReference type="NCBI Taxonomy" id="1940652"/>
    <lineage>
        <taxon>Eukaryota</taxon>
        <taxon>Fungi</taxon>
        <taxon>Dikarya</taxon>
        <taxon>Ascomycota</taxon>
        <taxon>Pezizomycotina</taxon>
        <taxon>Lecanoromycetes</taxon>
        <taxon>OSLEUM clade</taxon>
        <taxon>Ostropomycetidae</taxon>
        <taxon>Ostropales</taxon>
        <taxon>Graphidaceae</taxon>
        <taxon>Gomphilloideae</taxon>
        <taxon>Gomphillus</taxon>
    </lineage>
</organism>
<feature type="region of interest" description="Disordered" evidence="5">
    <location>
        <begin position="810"/>
        <end position="844"/>
    </location>
</feature>
<dbReference type="InterPro" id="IPR036866">
    <property type="entry name" value="RibonucZ/Hydroxyglut_hydro"/>
</dbReference>
<gene>
    <name evidence="7" type="ORF">GOMPHAMPRED_006535</name>
</gene>
<keyword evidence="3 4" id="KW-0539">Nucleus</keyword>
<dbReference type="GO" id="GO:0006397">
    <property type="term" value="P:mRNA processing"/>
    <property type="evidence" value="ECO:0007669"/>
    <property type="project" value="UniProtKB-KW"/>
</dbReference>
<evidence type="ECO:0000313" key="7">
    <source>
        <dbReference type="EMBL" id="CAF9932263.1"/>
    </source>
</evidence>
<dbReference type="InterPro" id="IPR001279">
    <property type="entry name" value="Metallo-B-lactamas"/>
</dbReference>
<keyword evidence="2 4" id="KW-0507">mRNA processing</keyword>
<comment type="similarity">
    <text evidence="4">Belongs to the metallo-beta-lactamase superfamily. RNA-metabolizing metallo-beta-lactamase-like family. CPSF2/YSH1 subfamily.</text>
</comment>
<dbReference type="Gene3D" id="3.60.15.10">
    <property type="entry name" value="Ribonuclease Z/Hydroxyacylglutathione hydrolase-like"/>
    <property type="match status" value="1"/>
</dbReference>
<keyword evidence="8" id="KW-1185">Reference proteome</keyword>
<dbReference type="SMART" id="SM01027">
    <property type="entry name" value="Beta-Casp"/>
    <property type="match status" value="1"/>
</dbReference>
<name>A0A8H3G334_9LECA</name>
<dbReference type="GO" id="GO:0003723">
    <property type="term" value="F:RNA binding"/>
    <property type="evidence" value="ECO:0007669"/>
    <property type="project" value="UniProtKB-KW"/>
</dbReference>
<evidence type="ECO:0000256" key="1">
    <source>
        <dbReference type="ARBA" id="ARBA00004123"/>
    </source>
</evidence>
<dbReference type="Pfam" id="PF07521">
    <property type="entry name" value="RMMBL"/>
    <property type="match status" value="1"/>
</dbReference>
<evidence type="ECO:0000313" key="8">
    <source>
        <dbReference type="Proteomes" id="UP000664169"/>
    </source>
</evidence>
<dbReference type="PANTHER" id="PTHR45922:SF1">
    <property type="entry name" value="CLEAVAGE AND POLYADENYLATION SPECIFICITY FACTOR SUBUNIT 2"/>
    <property type="match status" value="1"/>
</dbReference>
<dbReference type="AlphaFoldDB" id="A0A8H3G334"/>
<evidence type="ECO:0000256" key="4">
    <source>
        <dbReference type="RuleBase" id="RU365006"/>
    </source>
</evidence>
<feature type="compositionally biased region" description="Basic and acidic residues" evidence="5">
    <location>
        <begin position="341"/>
        <end position="357"/>
    </location>
</feature>
<evidence type="ECO:0000256" key="3">
    <source>
        <dbReference type="ARBA" id="ARBA00023242"/>
    </source>
</evidence>
<feature type="compositionally biased region" description="Polar residues" evidence="5">
    <location>
        <begin position="537"/>
        <end position="553"/>
    </location>
</feature>
<accession>A0A8H3G334</accession>
<dbReference type="SUPFAM" id="SSF56281">
    <property type="entry name" value="Metallo-hydrolase/oxidoreductase"/>
    <property type="match status" value="1"/>
</dbReference>
<dbReference type="InterPro" id="IPR035639">
    <property type="entry name" value="CPSF2_MBL"/>
</dbReference>
<keyword evidence="4" id="KW-0694">RNA-binding</keyword>
<evidence type="ECO:0000256" key="5">
    <source>
        <dbReference type="SAM" id="MobiDB-lite"/>
    </source>
</evidence>
<evidence type="ECO:0000256" key="2">
    <source>
        <dbReference type="ARBA" id="ARBA00022664"/>
    </source>
</evidence>
<dbReference type="Pfam" id="PF16661">
    <property type="entry name" value="Lactamase_B_6"/>
    <property type="match status" value="1"/>
</dbReference>
<feature type="region of interest" description="Disordered" evidence="5">
    <location>
        <begin position="341"/>
        <end position="363"/>
    </location>
</feature>
<dbReference type="InterPro" id="IPR025069">
    <property type="entry name" value="Cpsf2_C"/>
</dbReference>
<protein>
    <recommendedName>
        <fullName evidence="4">Cleavage and polyadenylation specificity factor subunit 2</fullName>
    </recommendedName>
    <alternativeName>
        <fullName evidence="4">Cleavage and polyadenylation specificity factor 100 kDa subunit</fullName>
    </alternativeName>
</protein>
<comment type="caution">
    <text evidence="7">The sequence shown here is derived from an EMBL/GenBank/DDBJ whole genome shotgun (WGS) entry which is preliminary data.</text>
</comment>
<dbReference type="Pfam" id="PF10996">
    <property type="entry name" value="Beta-Casp"/>
    <property type="match status" value="1"/>
</dbReference>